<feature type="transmembrane region" description="Helical" evidence="3">
    <location>
        <begin position="56"/>
        <end position="75"/>
    </location>
</feature>
<evidence type="ECO:0000256" key="3">
    <source>
        <dbReference type="SAM" id="Phobius"/>
    </source>
</evidence>
<keyword evidence="3" id="KW-0812">Transmembrane</keyword>
<dbReference type="InterPro" id="IPR054530">
    <property type="entry name" value="TcaA_4th"/>
</dbReference>
<proteinExistence type="predicted"/>
<keyword evidence="3" id="KW-1133">Transmembrane helix</keyword>
<dbReference type="RefSeq" id="WP_149472921.1">
    <property type="nucleotide sequence ID" value="NZ_JAGGMB010000003.1"/>
</dbReference>
<dbReference type="EMBL" id="JAGGMB010000003">
    <property type="protein sequence ID" value="MBP2077042.1"/>
    <property type="molecule type" value="Genomic_DNA"/>
</dbReference>
<evidence type="ECO:0000259" key="4">
    <source>
        <dbReference type="Pfam" id="PF22819"/>
    </source>
</evidence>
<feature type="domain" description="TcaA protein NTF2-like" evidence="4">
    <location>
        <begin position="492"/>
        <end position="601"/>
    </location>
</feature>
<evidence type="ECO:0000313" key="8">
    <source>
        <dbReference type="Proteomes" id="UP001138793"/>
    </source>
</evidence>
<dbReference type="InterPro" id="IPR056902">
    <property type="entry name" value="NTF2_YvbJ"/>
</dbReference>
<evidence type="ECO:0000256" key="2">
    <source>
        <dbReference type="SAM" id="MobiDB-lite"/>
    </source>
</evidence>
<dbReference type="PANTHER" id="PTHR40038:SF1">
    <property type="entry name" value="MEMBRANE-ASSOCIATED PROTEIN TCAA"/>
    <property type="match status" value="1"/>
</dbReference>
<evidence type="ECO:0000259" key="5">
    <source>
        <dbReference type="Pfam" id="PF22820"/>
    </source>
</evidence>
<protein>
    <submittedName>
        <fullName evidence="7">Membrane protein YvbJ</fullName>
    </submittedName>
</protein>
<keyword evidence="3" id="KW-0472">Membrane</keyword>
<name>A0A9X0YQP6_9BACI</name>
<dbReference type="Proteomes" id="UP001138793">
    <property type="component" value="Unassembled WGS sequence"/>
</dbReference>
<reference evidence="7" key="1">
    <citation type="submission" date="2021-03" db="EMBL/GenBank/DDBJ databases">
        <title>Genomic Encyclopedia of Type Strains, Phase IV (KMG-IV): sequencing the most valuable type-strain genomes for metagenomic binning, comparative biology and taxonomic classification.</title>
        <authorList>
            <person name="Goeker M."/>
        </authorList>
    </citation>
    <scope>NUCLEOTIDE SEQUENCE</scope>
    <source>
        <strain evidence="7">DSM 107338</strain>
    </source>
</reference>
<dbReference type="Pfam" id="PF25155">
    <property type="entry name" value="NTF2_YvbJ"/>
    <property type="match status" value="1"/>
</dbReference>
<feature type="coiled-coil region" evidence="1">
    <location>
        <begin position="78"/>
        <end position="109"/>
    </location>
</feature>
<keyword evidence="1" id="KW-0175">Coiled coil</keyword>
<dbReference type="OrthoDB" id="1682769at2"/>
<evidence type="ECO:0000256" key="1">
    <source>
        <dbReference type="SAM" id="Coils"/>
    </source>
</evidence>
<gene>
    <name evidence="7" type="ORF">J2Z64_001273</name>
</gene>
<accession>A0A9X0YQP6</accession>
<feature type="region of interest" description="Disordered" evidence="2">
    <location>
        <begin position="27"/>
        <end position="46"/>
    </location>
</feature>
<sequence>MNKFCKECGGSIASSLKFCQHCGHKLETPSKTDPKKQVNPPVESKQSRKLTKKQKMIVSVAAGLFVIFAGFYMWGKSYMSAENTVERFVEALKEENQKVIQNIAVLNYDSELSDAEIEALISLAKADNEYINLAAISSERFLAENELFTLVQNGKWLGIFDRLSISVKSQYIEVYNPFEGVVNTFNDSEISIHEDEDYRIVYGPMSPGIYNLSSKFSGEYTEVEANDTVILADEYSDWVMHDVELEADYVMLDLYNTNGVPVEKAYIELNDQQINFNDSLVINELGPLDLDGSITVTPVIETKWGKVKLDKLKLEDTYYELYVDKISEGLIESLSEEISVYGEEYVKAHAGHDANLFSNITDEMKDTFVSNFEYDKDMENYFTGQLDKIEVDFNNLQFYEEESTVAVPTAFYFTSAFHYSDEEANLAERINYCNLEIVYNEDDQWLIDDCYANSFWSSDFDDSNSLVKLEGSKELHKADKSTVVSTSEVISDDQIEEVTLNYIYNLVEAINTNDYNYVKPFIKDGSELYDMQLGLVDRLNENGVTQEVINAVVTNIEEKEDKWMVTTEEKIKVIYESGKEETNDYVWKYIVEKDGNEVVLVNIDE</sequence>
<evidence type="ECO:0000313" key="7">
    <source>
        <dbReference type="EMBL" id="MBP2077042.1"/>
    </source>
</evidence>
<feature type="domain" description="TcaA 4th" evidence="5">
    <location>
        <begin position="248"/>
        <end position="323"/>
    </location>
</feature>
<organism evidence="7 8">
    <name type="scientific">Oceanobacillus polygoni</name>
    <dbReference type="NCBI Taxonomy" id="1235259"/>
    <lineage>
        <taxon>Bacteria</taxon>
        <taxon>Bacillati</taxon>
        <taxon>Bacillota</taxon>
        <taxon>Bacilli</taxon>
        <taxon>Bacillales</taxon>
        <taxon>Bacillaceae</taxon>
        <taxon>Oceanobacillus</taxon>
    </lineage>
</organism>
<dbReference type="Pfam" id="PF22820">
    <property type="entry name" value="TcaA_3rd_4th"/>
    <property type="match status" value="1"/>
</dbReference>
<comment type="caution">
    <text evidence="7">The sequence shown here is derived from an EMBL/GenBank/DDBJ whole genome shotgun (WGS) entry which is preliminary data.</text>
</comment>
<feature type="domain" description="YvbJ-like NTF2-like" evidence="6">
    <location>
        <begin position="336"/>
        <end position="451"/>
    </location>
</feature>
<dbReference type="AlphaFoldDB" id="A0A9X0YQP6"/>
<dbReference type="InterPro" id="IPR054528">
    <property type="entry name" value="TcaA_5th"/>
</dbReference>
<dbReference type="PANTHER" id="PTHR40038">
    <property type="entry name" value="MEMBRANE-ASSOCIATED PROTEIN TCAA"/>
    <property type="match status" value="1"/>
</dbReference>
<keyword evidence="8" id="KW-1185">Reference proteome</keyword>
<dbReference type="Pfam" id="PF22819">
    <property type="entry name" value="TcaA_5th"/>
    <property type="match status" value="1"/>
</dbReference>
<feature type="compositionally biased region" description="Basic and acidic residues" evidence="2">
    <location>
        <begin position="27"/>
        <end position="36"/>
    </location>
</feature>
<evidence type="ECO:0000259" key="6">
    <source>
        <dbReference type="Pfam" id="PF25155"/>
    </source>
</evidence>